<organism evidence="3 4">
    <name type="scientific">Ustilago trichophora</name>
    <dbReference type="NCBI Taxonomy" id="86804"/>
    <lineage>
        <taxon>Eukaryota</taxon>
        <taxon>Fungi</taxon>
        <taxon>Dikarya</taxon>
        <taxon>Basidiomycota</taxon>
        <taxon>Ustilaginomycotina</taxon>
        <taxon>Ustilaginomycetes</taxon>
        <taxon>Ustilaginales</taxon>
        <taxon>Ustilaginaceae</taxon>
        <taxon>Ustilago</taxon>
    </lineage>
</organism>
<dbReference type="OrthoDB" id="2549711at2759"/>
<keyword evidence="2" id="KW-0732">Signal</keyword>
<accession>A0A5C3EEN1</accession>
<protein>
    <submittedName>
        <fullName evidence="3">Uncharacterized protein</fullName>
    </submittedName>
</protein>
<name>A0A5C3EEN1_9BASI</name>
<keyword evidence="4" id="KW-1185">Reference proteome</keyword>
<feature type="chain" id="PRO_5022911537" evidence="2">
    <location>
        <begin position="20"/>
        <end position="831"/>
    </location>
</feature>
<evidence type="ECO:0000313" key="4">
    <source>
        <dbReference type="Proteomes" id="UP000324022"/>
    </source>
</evidence>
<dbReference type="Proteomes" id="UP000324022">
    <property type="component" value="Unassembled WGS sequence"/>
</dbReference>
<proteinExistence type="predicted"/>
<feature type="region of interest" description="Disordered" evidence="1">
    <location>
        <begin position="79"/>
        <end position="128"/>
    </location>
</feature>
<dbReference type="AlphaFoldDB" id="A0A5C3EEN1"/>
<feature type="region of interest" description="Disordered" evidence="1">
    <location>
        <begin position="607"/>
        <end position="627"/>
    </location>
</feature>
<dbReference type="EMBL" id="OOIN01000022">
    <property type="protein sequence ID" value="SPO28475.1"/>
    <property type="molecule type" value="Genomic_DNA"/>
</dbReference>
<evidence type="ECO:0000256" key="2">
    <source>
        <dbReference type="SAM" id="SignalP"/>
    </source>
</evidence>
<sequence length="831" mass="94335">MVSLRVILCALIISIGVSARPVTPPDDGVVKSNGRKLSAISAPQDGLHSLQLLRRGFDEDMEDAQRRINQFTISGRDRNAPIPAGFSAGSVHGASTSSKNEESGNMLAPMDAVSSSQPSSSAFPHPAATSVRLLQSAEKSSSQPMDVSMDDARAEDPIIDFHRKFTRVLEPDKVPPHVASELVPMYSTYKQKYSGVLLSSMNSDELRAVNDDIIRERLLEMRKIIRALLHHSNTLQLDKTRAEYLERLQARLQEASQVLSPTKGELQEQVRRILYEQLSHMSPESYDSLFLWFQGQDEQRQNRISTHRDRLNVDFDLVSKLEAEMEELLGRMKPAAHHLLRRSDLSGDSRDPPADHRSVPNTAKEAPATLRLIDLRPRSPNEPGLKSSSRPRASPLLPIDVVLRAMGMPQDEPGSEAIANYLRRSDSLLPMIRRAPTERRQLLNLYRHYQSWIPIRGQNLQLEDANFFSNLLIDDVGRDRLRHMEPVLTYMLEHSEALGVDSVRKSFLQALQERFRESLDFLTPTISDIQRSAEQELRNTASGQNMQQHSKIAARMTSDMQQRMRRAMDRRIRLMNDFSLMKYLEKELEAISDHAEQVAGSSRRLFRRDEVPGGSPTNRLSPSLPGANSVPIVGQAQHTDGNMQQILHPLGMDLADAHAQPIAVYRLSESALLENRAMPQYLESQLHDVWLDHRQHYQPGNVFGQDVPYSVKLQRYVETDEGERFGSANRIIKLLLNHETQLQLSPIETNYLNALQARFETTHQLMQPLPSTLAARVREAFPWATPQEQHQRFNALMVARSAHIVNDRRNIFIDSQLLRSFEIEFGLLHIH</sequence>
<feature type="region of interest" description="Disordered" evidence="1">
    <location>
        <begin position="341"/>
        <end position="393"/>
    </location>
</feature>
<evidence type="ECO:0000256" key="1">
    <source>
        <dbReference type="SAM" id="MobiDB-lite"/>
    </source>
</evidence>
<gene>
    <name evidence="3" type="ORF">UTRI_04872</name>
</gene>
<feature type="compositionally biased region" description="Low complexity" evidence="1">
    <location>
        <begin position="109"/>
        <end position="128"/>
    </location>
</feature>
<evidence type="ECO:0000313" key="3">
    <source>
        <dbReference type="EMBL" id="SPO28475.1"/>
    </source>
</evidence>
<feature type="signal peptide" evidence="2">
    <location>
        <begin position="1"/>
        <end position="19"/>
    </location>
</feature>
<reference evidence="3 4" key="1">
    <citation type="submission" date="2018-03" db="EMBL/GenBank/DDBJ databases">
        <authorList>
            <person name="Guldener U."/>
        </authorList>
    </citation>
    <scope>NUCLEOTIDE SEQUENCE [LARGE SCALE GENOMIC DNA]</scope>
    <source>
        <strain evidence="3 4">NBRC100155</strain>
    </source>
</reference>
<feature type="compositionally biased region" description="Basic and acidic residues" evidence="1">
    <location>
        <begin position="341"/>
        <end position="358"/>
    </location>
</feature>